<accession>A0A1H6DBV3</accession>
<dbReference type="Pfam" id="PF02374">
    <property type="entry name" value="ArsA_ATPase"/>
    <property type="match status" value="1"/>
</dbReference>
<organism evidence="2 3">
    <name type="scientific">Thermomonospora echinospora</name>
    <dbReference type="NCBI Taxonomy" id="1992"/>
    <lineage>
        <taxon>Bacteria</taxon>
        <taxon>Bacillati</taxon>
        <taxon>Actinomycetota</taxon>
        <taxon>Actinomycetes</taxon>
        <taxon>Streptosporangiales</taxon>
        <taxon>Thermomonosporaceae</taxon>
        <taxon>Thermomonospora</taxon>
    </lineage>
</organism>
<protein>
    <submittedName>
        <fullName evidence="2">Anion-transporting ATPase, ArsA/GET3 family</fullName>
    </submittedName>
</protein>
<dbReference type="GO" id="GO:0016887">
    <property type="term" value="F:ATP hydrolysis activity"/>
    <property type="evidence" value="ECO:0007669"/>
    <property type="project" value="InterPro"/>
</dbReference>
<feature type="domain" description="ArsA/GET3 Anion-transporting ATPase-like" evidence="1">
    <location>
        <begin position="68"/>
        <end position="240"/>
    </location>
</feature>
<dbReference type="InterPro" id="IPR027417">
    <property type="entry name" value="P-loop_NTPase"/>
</dbReference>
<sequence>MEGLRAVVRTAVAWGRVDQGAATAGSGRLGGVSGITCMAGVRPEGPCGTDDIVSRVSARDTDWDGVRLHVVTGKGGTGKTTVAAALALALAAGGRNVLLVEVEGRQGIAQLFDCPPLPYEERKVAVAPDGGDVYALAVDTEEALIEYLEMFYNLKRAGKAMSKLGVVDFVTTIAPGLRDVILTGKTSEAVRRRNADGSFAYDAVVLDAPPTGRITKFLNVNDEVSGLAKVGPIRNHADTVMRVVRSPETVVHFVTLLEEMPVQETLDGIGDLTEAGLPVGGVIVNMEHPPMLDAGDLATAEAGGLDTDEIVRGLKAAGLEHDAEQTAAVLAAEAVDHARRTALQRREMERLAALSQPKYVLPLLPDGMDLAGLYELAEALREQGAA</sequence>
<dbReference type="Gene3D" id="3.40.50.300">
    <property type="entry name" value="P-loop containing nucleotide triphosphate hydrolases"/>
    <property type="match status" value="1"/>
</dbReference>
<reference evidence="3" key="1">
    <citation type="submission" date="2016-10" db="EMBL/GenBank/DDBJ databases">
        <authorList>
            <person name="Varghese N."/>
            <person name="Submissions S."/>
        </authorList>
    </citation>
    <scope>NUCLEOTIDE SEQUENCE [LARGE SCALE GENOMIC DNA]</scope>
    <source>
        <strain evidence="3">DSM 43163</strain>
    </source>
</reference>
<dbReference type="InterPro" id="IPR016300">
    <property type="entry name" value="ATPase_ArsA/GET3"/>
</dbReference>
<proteinExistence type="predicted"/>
<dbReference type="EMBL" id="FNVO01000015">
    <property type="protein sequence ID" value="SEG82730.1"/>
    <property type="molecule type" value="Genomic_DNA"/>
</dbReference>
<evidence type="ECO:0000313" key="3">
    <source>
        <dbReference type="Proteomes" id="UP000236723"/>
    </source>
</evidence>
<dbReference type="InterPro" id="IPR025723">
    <property type="entry name" value="ArsA/GET3_ATPase-like"/>
</dbReference>
<dbReference type="AlphaFoldDB" id="A0A1H6DBV3"/>
<dbReference type="PANTHER" id="PTHR10803">
    <property type="entry name" value="ARSENICAL PUMP-DRIVING ATPASE ARSENITE-TRANSLOCATING ATPASE"/>
    <property type="match status" value="1"/>
</dbReference>
<keyword evidence="3" id="KW-1185">Reference proteome</keyword>
<evidence type="ECO:0000259" key="1">
    <source>
        <dbReference type="Pfam" id="PF02374"/>
    </source>
</evidence>
<dbReference type="PANTHER" id="PTHR10803:SF31">
    <property type="entry name" value="ATPASE RV3679-RELATED"/>
    <property type="match status" value="1"/>
</dbReference>
<dbReference type="GO" id="GO:0005524">
    <property type="term" value="F:ATP binding"/>
    <property type="evidence" value="ECO:0007669"/>
    <property type="project" value="InterPro"/>
</dbReference>
<dbReference type="SUPFAM" id="SSF52540">
    <property type="entry name" value="P-loop containing nucleoside triphosphate hydrolases"/>
    <property type="match status" value="1"/>
</dbReference>
<gene>
    <name evidence="2" type="ORF">SAMN04489712_11573</name>
</gene>
<name>A0A1H6DBV3_9ACTN</name>
<evidence type="ECO:0000313" key="2">
    <source>
        <dbReference type="EMBL" id="SEG82730.1"/>
    </source>
</evidence>
<dbReference type="Proteomes" id="UP000236723">
    <property type="component" value="Unassembled WGS sequence"/>
</dbReference>